<dbReference type="InterPro" id="IPR050143">
    <property type="entry name" value="TRIM/RBCC"/>
</dbReference>
<gene>
    <name evidence="5" type="primary">LOC109378347</name>
</gene>
<sequence>FSDWRREHRVAELREAWKHAVEVTLDPETAHPQLYISDLIAVRYRNIPQVVTDSDKRFAWKCVVASQGFQAGKHYWEVDVGHNEMWGVGVCWDDVNRKVVPVTLSPNYGYWVLRLTREQQYLTLTPCRINLSLKTPPTRVRVLLDYEGGAISFFSVNDQSHIYTLTRQFEGLLRPYIQHHVSDEENVTSILICPVSQESEKKNF</sequence>
<dbReference type="FunFam" id="2.60.120.920:FF:000073">
    <property type="entry name" value="Butyrophilin like 3"/>
    <property type="match status" value="1"/>
</dbReference>
<comment type="similarity">
    <text evidence="2">Belongs to the immunoglobulin superfamily. BTN/MOG family.</text>
</comment>
<dbReference type="GeneID" id="109378347"/>
<comment type="subcellular location">
    <subcellularLocation>
        <location evidence="1">Membrane</location>
        <topology evidence="1">Single-pass type I membrane protein</topology>
    </subcellularLocation>
</comment>
<evidence type="ECO:0000313" key="4">
    <source>
        <dbReference type="Proteomes" id="UP000694851"/>
    </source>
</evidence>
<dbReference type="Gene3D" id="2.60.120.920">
    <property type="match status" value="1"/>
</dbReference>
<dbReference type="RefSeq" id="XP_019490308.1">
    <property type="nucleotide sequence ID" value="XM_019634763.1"/>
</dbReference>
<dbReference type="PROSITE" id="PS50188">
    <property type="entry name" value="B302_SPRY"/>
    <property type="match status" value="1"/>
</dbReference>
<evidence type="ECO:0000256" key="2">
    <source>
        <dbReference type="ARBA" id="ARBA00007591"/>
    </source>
</evidence>
<dbReference type="AlphaFoldDB" id="A0A8B7QRF3"/>
<dbReference type="InterPro" id="IPR043136">
    <property type="entry name" value="B30.2/SPRY_sf"/>
</dbReference>
<dbReference type="PANTHER" id="PTHR24103">
    <property type="entry name" value="E3 UBIQUITIN-PROTEIN LIGASE TRIM"/>
    <property type="match status" value="1"/>
</dbReference>
<dbReference type="Proteomes" id="UP000694851">
    <property type="component" value="Unplaced"/>
</dbReference>
<dbReference type="InterPro" id="IPR003879">
    <property type="entry name" value="Butyrophylin_SPRY"/>
</dbReference>
<dbReference type="PRINTS" id="PR01407">
    <property type="entry name" value="BUTYPHLNCDUF"/>
</dbReference>
<name>A0A8B7QRF3_HIPAR</name>
<feature type="non-terminal residue" evidence="5">
    <location>
        <position position="1"/>
    </location>
</feature>
<evidence type="ECO:0000259" key="3">
    <source>
        <dbReference type="PROSITE" id="PS50188"/>
    </source>
</evidence>
<dbReference type="InterPro" id="IPR001870">
    <property type="entry name" value="B30.2/SPRY"/>
</dbReference>
<dbReference type="Pfam" id="PF13765">
    <property type="entry name" value="PRY"/>
    <property type="match status" value="1"/>
</dbReference>
<organism evidence="4 5">
    <name type="scientific">Hipposideros armiger</name>
    <name type="common">Great Himalayan leaf-nosed bat</name>
    <dbReference type="NCBI Taxonomy" id="186990"/>
    <lineage>
        <taxon>Eukaryota</taxon>
        <taxon>Metazoa</taxon>
        <taxon>Chordata</taxon>
        <taxon>Craniata</taxon>
        <taxon>Vertebrata</taxon>
        <taxon>Euteleostomi</taxon>
        <taxon>Mammalia</taxon>
        <taxon>Eutheria</taxon>
        <taxon>Laurasiatheria</taxon>
        <taxon>Chiroptera</taxon>
        <taxon>Yinpterochiroptera</taxon>
        <taxon>Rhinolophoidea</taxon>
        <taxon>Hipposideridae</taxon>
        <taxon>Hipposideros</taxon>
    </lineage>
</organism>
<dbReference type="SMART" id="SM00449">
    <property type="entry name" value="SPRY"/>
    <property type="match status" value="1"/>
</dbReference>
<protein>
    <submittedName>
        <fullName evidence="5">Butyrophilin-like protein 8</fullName>
    </submittedName>
</protein>
<dbReference type="GO" id="GO:0016020">
    <property type="term" value="C:membrane"/>
    <property type="evidence" value="ECO:0007669"/>
    <property type="project" value="UniProtKB-SubCell"/>
</dbReference>
<dbReference type="InterPro" id="IPR006574">
    <property type="entry name" value="PRY"/>
</dbReference>
<keyword evidence="4" id="KW-1185">Reference proteome</keyword>
<evidence type="ECO:0000313" key="5">
    <source>
        <dbReference type="RefSeq" id="XP_019490308.1"/>
    </source>
</evidence>
<dbReference type="InterPro" id="IPR013320">
    <property type="entry name" value="ConA-like_dom_sf"/>
</dbReference>
<dbReference type="CDD" id="cd13733">
    <property type="entry name" value="SPRY_PRY_C-I_1"/>
    <property type="match status" value="1"/>
</dbReference>
<proteinExistence type="inferred from homology"/>
<dbReference type="InterPro" id="IPR003877">
    <property type="entry name" value="SPRY_dom"/>
</dbReference>
<accession>A0A8B7QRF3</accession>
<evidence type="ECO:0000256" key="1">
    <source>
        <dbReference type="ARBA" id="ARBA00004479"/>
    </source>
</evidence>
<dbReference type="OrthoDB" id="6105938at2759"/>
<feature type="domain" description="B30.2/SPRY" evidence="3">
    <location>
        <begin position="3"/>
        <end position="195"/>
    </location>
</feature>
<dbReference type="SUPFAM" id="SSF49899">
    <property type="entry name" value="Concanavalin A-like lectins/glucanases"/>
    <property type="match status" value="1"/>
</dbReference>
<dbReference type="Pfam" id="PF00622">
    <property type="entry name" value="SPRY"/>
    <property type="match status" value="1"/>
</dbReference>
<reference evidence="5" key="1">
    <citation type="submission" date="2025-08" db="UniProtKB">
        <authorList>
            <consortium name="RefSeq"/>
        </authorList>
    </citation>
    <scope>IDENTIFICATION</scope>
    <source>
        <tissue evidence="5">Muscle</tissue>
    </source>
</reference>
<dbReference type="KEGG" id="hai:109378347"/>
<dbReference type="SMART" id="SM00589">
    <property type="entry name" value="PRY"/>
    <property type="match status" value="1"/>
</dbReference>